<accession>A0A450YUI5</accession>
<evidence type="ECO:0008006" key="3">
    <source>
        <dbReference type="Google" id="ProtNLM"/>
    </source>
</evidence>
<reference evidence="1" key="1">
    <citation type="submission" date="2019-02" db="EMBL/GenBank/DDBJ databases">
        <authorList>
            <person name="Gruber-Vodicka R. H."/>
            <person name="Seah K. B. B."/>
        </authorList>
    </citation>
    <scope>NUCLEOTIDE SEQUENCE</scope>
    <source>
        <strain evidence="2">BECK_S1320</strain>
        <strain evidence="1">BECK_S1321</strain>
    </source>
</reference>
<evidence type="ECO:0000313" key="2">
    <source>
        <dbReference type="EMBL" id="VFK49702.1"/>
    </source>
</evidence>
<organism evidence="1">
    <name type="scientific">Candidatus Kentrum sp. SD</name>
    <dbReference type="NCBI Taxonomy" id="2126332"/>
    <lineage>
        <taxon>Bacteria</taxon>
        <taxon>Pseudomonadati</taxon>
        <taxon>Pseudomonadota</taxon>
        <taxon>Gammaproteobacteria</taxon>
        <taxon>Candidatus Kentrum</taxon>
    </lineage>
</organism>
<dbReference type="EMBL" id="CAADFR010000215">
    <property type="protein sequence ID" value="VFK45217.1"/>
    <property type="molecule type" value="Genomic_DNA"/>
</dbReference>
<proteinExistence type="predicted"/>
<dbReference type="AlphaFoldDB" id="A0A450YUI5"/>
<gene>
    <name evidence="2" type="ORF">BECKSD772E_GA0070983_12191</name>
    <name evidence="1" type="ORF">BECKSD772F_GA0070984_12151</name>
</gene>
<evidence type="ECO:0000313" key="1">
    <source>
        <dbReference type="EMBL" id="VFK45217.1"/>
    </source>
</evidence>
<dbReference type="EMBL" id="CAADFU010000219">
    <property type="protein sequence ID" value="VFK49702.1"/>
    <property type="molecule type" value="Genomic_DNA"/>
</dbReference>
<sequence length="57" mass="6387">MKVYADTSVFGGAFDQEFAKPTRQFFAEIDAGRFTLVTSAIVEAEIDTKNMLRAKPR</sequence>
<protein>
    <recommendedName>
        <fullName evidence="3">PIN domain-containing protein</fullName>
    </recommendedName>
</protein>
<name>A0A450YUI5_9GAMM</name>